<keyword evidence="2" id="KW-1185">Reference proteome</keyword>
<evidence type="ECO:0000313" key="2">
    <source>
        <dbReference type="Proteomes" id="UP001245285"/>
    </source>
</evidence>
<reference evidence="1 2" key="1">
    <citation type="submission" date="2023-09" db="EMBL/GenBank/DDBJ databases">
        <authorList>
            <person name="Rey-Velasco X."/>
        </authorList>
    </citation>
    <scope>NUCLEOTIDE SEQUENCE [LARGE SCALE GENOMIC DNA]</scope>
    <source>
        <strain evidence="1 2">F260</strain>
    </source>
</reference>
<evidence type="ECO:0008006" key="3">
    <source>
        <dbReference type="Google" id="ProtNLM"/>
    </source>
</evidence>
<accession>A0ABU3CL66</accession>
<organism evidence="1 2">
    <name type="scientific">Autumnicola lenta</name>
    <dbReference type="NCBI Taxonomy" id="3075593"/>
    <lineage>
        <taxon>Bacteria</taxon>
        <taxon>Pseudomonadati</taxon>
        <taxon>Bacteroidota</taxon>
        <taxon>Flavobacteriia</taxon>
        <taxon>Flavobacteriales</taxon>
        <taxon>Flavobacteriaceae</taxon>
        <taxon>Autumnicola</taxon>
    </lineage>
</organism>
<name>A0ABU3CL66_9FLAO</name>
<protein>
    <recommendedName>
        <fullName evidence="3">Type II toxin-antitoxin system HicA family toxin</fullName>
    </recommendedName>
</protein>
<sequence>MELKKRGKTEGSRRKFINIKKDNDVIIAHKPHPQNVVKKYIIEQVIEKLEL</sequence>
<dbReference type="RefSeq" id="WP_311495231.1">
    <property type="nucleotide sequence ID" value="NZ_JAVRHO010000012.1"/>
</dbReference>
<dbReference type="EMBL" id="JAVRHO010000012">
    <property type="protein sequence ID" value="MDT0646978.1"/>
    <property type="molecule type" value="Genomic_DNA"/>
</dbReference>
<dbReference type="Proteomes" id="UP001245285">
    <property type="component" value="Unassembled WGS sequence"/>
</dbReference>
<proteinExistence type="predicted"/>
<evidence type="ECO:0000313" key="1">
    <source>
        <dbReference type="EMBL" id="MDT0646978.1"/>
    </source>
</evidence>
<comment type="caution">
    <text evidence="1">The sequence shown here is derived from an EMBL/GenBank/DDBJ whole genome shotgun (WGS) entry which is preliminary data.</text>
</comment>
<gene>
    <name evidence="1" type="ORF">RM545_09765</name>
</gene>